<keyword evidence="3" id="KW-1185">Reference proteome</keyword>
<gene>
    <name evidence="2" type="ORF">HNP84_001838</name>
</gene>
<keyword evidence="1" id="KW-0472">Membrane</keyword>
<comment type="caution">
    <text evidence="2">The sequence shown here is derived from an EMBL/GenBank/DDBJ whole genome shotgun (WGS) entry which is preliminary data.</text>
</comment>
<feature type="transmembrane region" description="Helical" evidence="1">
    <location>
        <begin position="213"/>
        <end position="234"/>
    </location>
</feature>
<dbReference type="InterPro" id="IPR025238">
    <property type="entry name" value="DUF4184"/>
</dbReference>
<dbReference type="Pfam" id="PF13803">
    <property type="entry name" value="DUF4184"/>
    <property type="match status" value="1"/>
</dbReference>
<keyword evidence="1" id="KW-0812">Transmembrane</keyword>
<feature type="transmembrane region" description="Helical" evidence="1">
    <location>
        <begin position="183"/>
        <end position="201"/>
    </location>
</feature>
<dbReference type="Proteomes" id="UP000578449">
    <property type="component" value="Unassembled WGS sequence"/>
</dbReference>
<reference evidence="2 3" key="1">
    <citation type="submission" date="2020-08" db="EMBL/GenBank/DDBJ databases">
        <title>Genomic Encyclopedia of Type Strains, Phase IV (KMG-IV): sequencing the most valuable type-strain genomes for metagenomic binning, comparative biology and taxonomic classification.</title>
        <authorList>
            <person name="Goeker M."/>
        </authorList>
    </citation>
    <scope>NUCLEOTIDE SEQUENCE [LARGE SCALE GENOMIC DNA]</scope>
    <source>
        <strain evidence="2 3">DSM 45615</strain>
    </source>
</reference>
<evidence type="ECO:0000313" key="3">
    <source>
        <dbReference type="Proteomes" id="UP000578449"/>
    </source>
</evidence>
<organism evidence="2 3">
    <name type="scientific">Thermocatellispora tengchongensis</name>
    <dbReference type="NCBI Taxonomy" id="1073253"/>
    <lineage>
        <taxon>Bacteria</taxon>
        <taxon>Bacillati</taxon>
        <taxon>Actinomycetota</taxon>
        <taxon>Actinomycetes</taxon>
        <taxon>Streptosporangiales</taxon>
        <taxon>Streptosporangiaceae</taxon>
        <taxon>Thermocatellispora</taxon>
    </lineage>
</organism>
<dbReference type="EMBL" id="JACHGN010000003">
    <property type="protein sequence ID" value="MBB5132125.1"/>
    <property type="molecule type" value="Genomic_DNA"/>
</dbReference>
<evidence type="ECO:0008006" key="4">
    <source>
        <dbReference type="Google" id="ProtNLM"/>
    </source>
</evidence>
<evidence type="ECO:0000256" key="1">
    <source>
        <dbReference type="SAM" id="Phobius"/>
    </source>
</evidence>
<protein>
    <recommendedName>
        <fullName evidence="4">DUF4184 family protein</fullName>
    </recommendedName>
</protein>
<dbReference type="RefSeq" id="WP_185048904.1">
    <property type="nucleotide sequence ID" value="NZ_BAABIX010000027.1"/>
</dbReference>
<evidence type="ECO:0000313" key="2">
    <source>
        <dbReference type="EMBL" id="MBB5132125.1"/>
    </source>
</evidence>
<dbReference type="AlphaFoldDB" id="A0A840P7Y6"/>
<accession>A0A840P7Y6</accession>
<proteinExistence type="predicted"/>
<keyword evidence="1" id="KW-1133">Transmembrane helix</keyword>
<sequence length="262" mass="27027">MPFTVSHVAAVIPLIGAARVRRLAEPWALAAGAMVPDLPLFLPLGEYREWHSPAGIALRCLPAGLVLLALFQYVLRDPLTALLPPPLAARVAALERPGWRRAPAMAAGVLAGAVTHVLWDSFTHSWGWAWLSAPVAGTLPAYKLAQYASTAGGLAVVAWWCGRGLTAVAPVPRAPSLPAPVRRGVTGLAVTAGVAWVWLAAPPDPALGLPGLVVRGGIGAAVGAGAVLAAYALIWHGVRALRGEESGWPTSTQDSRAGGSSS</sequence>
<name>A0A840P7Y6_9ACTN</name>